<keyword evidence="9" id="KW-0904">Protein phosphatase</keyword>
<evidence type="ECO:0000256" key="4">
    <source>
        <dbReference type="ARBA" id="ARBA00022723"/>
    </source>
</evidence>
<proteinExistence type="inferred from homology"/>
<keyword evidence="10 13" id="KW-0464">Manganese</keyword>
<dbReference type="InterPro" id="IPR006186">
    <property type="entry name" value="Ser/Thr-sp_prot-phosphatase"/>
</dbReference>
<comment type="catalytic activity">
    <reaction evidence="11">
        <text>O-phospho-L-seryl-[protein] + H2O = L-seryl-[protein] + phosphate</text>
        <dbReference type="Rhea" id="RHEA:20629"/>
        <dbReference type="Rhea" id="RHEA-COMP:9863"/>
        <dbReference type="Rhea" id="RHEA-COMP:11604"/>
        <dbReference type="ChEBI" id="CHEBI:15377"/>
        <dbReference type="ChEBI" id="CHEBI:29999"/>
        <dbReference type="ChEBI" id="CHEBI:43474"/>
        <dbReference type="ChEBI" id="CHEBI:83421"/>
        <dbReference type="EC" id="3.1.3.16"/>
    </reaction>
</comment>
<comment type="cofactor">
    <cofactor evidence="2">
        <name>Mg(2+)</name>
        <dbReference type="ChEBI" id="CHEBI:18420"/>
    </cofactor>
</comment>
<dbReference type="Gene3D" id="3.60.21.10">
    <property type="match status" value="1"/>
</dbReference>
<evidence type="ECO:0000256" key="12">
    <source>
        <dbReference type="ARBA" id="ARBA00048336"/>
    </source>
</evidence>
<comment type="cofactor">
    <cofactor evidence="1">
        <name>Mn(2+)</name>
        <dbReference type="ChEBI" id="CHEBI:29035"/>
    </cofactor>
</comment>
<evidence type="ECO:0000256" key="10">
    <source>
        <dbReference type="ARBA" id="ARBA00023211"/>
    </source>
</evidence>
<dbReference type="SMART" id="SM00054">
    <property type="entry name" value="EFh"/>
    <property type="match status" value="3"/>
</dbReference>
<evidence type="ECO:0000256" key="9">
    <source>
        <dbReference type="ARBA" id="ARBA00022912"/>
    </source>
</evidence>
<dbReference type="PROSITE" id="PS50096">
    <property type="entry name" value="IQ"/>
    <property type="match status" value="1"/>
</dbReference>
<dbReference type="GO" id="GO:0030145">
    <property type="term" value="F:manganese ion binding"/>
    <property type="evidence" value="ECO:0007669"/>
    <property type="project" value="UniProtKB-UniRule"/>
</dbReference>
<protein>
    <recommendedName>
        <fullName evidence="13">Serine/threonine-protein phosphatase with EF-hands</fullName>
        <ecNumber evidence="13">3.1.3.16</ecNumber>
    </recommendedName>
</protein>
<keyword evidence="17" id="KW-1185">Reference proteome</keyword>
<dbReference type="SMART" id="SM00015">
    <property type="entry name" value="IQ"/>
    <property type="match status" value="1"/>
</dbReference>
<dbReference type="InterPro" id="IPR012008">
    <property type="entry name" value="Ser/Thr-Pase_EF-hand_contain"/>
</dbReference>
<dbReference type="Proteomes" id="UP000322234">
    <property type="component" value="Unassembled WGS sequence"/>
</dbReference>
<comment type="catalytic activity">
    <reaction evidence="12 13 14">
        <text>O-phospho-L-threonyl-[protein] + H2O = L-threonyl-[protein] + phosphate</text>
        <dbReference type="Rhea" id="RHEA:47004"/>
        <dbReference type="Rhea" id="RHEA-COMP:11060"/>
        <dbReference type="Rhea" id="RHEA-COMP:11605"/>
        <dbReference type="ChEBI" id="CHEBI:15377"/>
        <dbReference type="ChEBI" id="CHEBI:30013"/>
        <dbReference type="ChEBI" id="CHEBI:43474"/>
        <dbReference type="ChEBI" id="CHEBI:61977"/>
        <dbReference type="EC" id="3.1.3.16"/>
    </reaction>
</comment>
<evidence type="ECO:0000256" key="3">
    <source>
        <dbReference type="ARBA" id="ARBA00008294"/>
    </source>
</evidence>
<dbReference type="CDD" id="cd07420">
    <property type="entry name" value="MPP_RdgC"/>
    <property type="match status" value="1"/>
</dbReference>
<dbReference type="PROSITE" id="PS50222">
    <property type="entry name" value="EF_HAND_2"/>
    <property type="match status" value="3"/>
</dbReference>
<evidence type="ECO:0000256" key="2">
    <source>
        <dbReference type="ARBA" id="ARBA00001946"/>
    </source>
</evidence>
<dbReference type="Pfam" id="PF13499">
    <property type="entry name" value="EF-hand_7"/>
    <property type="match status" value="1"/>
</dbReference>
<dbReference type="Pfam" id="PF00149">
    <property type="entry name" value="Metallophos"/>
    <property type="match status" value="1"/>
</dbReference>
<dbReference type="PIRSF" id="PIRSF000912">
    <property type="entry name" value="PPEF"/>
    <property type="match status" value="1"/>
</dbReference>
<evidence type="ECO:0000256" key="8">
    <source>
        <dbReference type="ARBA" id="ARBA00022842"/>
    </source>
</evidence>
<keyword evidence="8" id="KW-0460">Magnesium</keyword>
<dbReference type="AlphaFoldDB" id="A0A6B0S9M2"/>
<dbReference type="EMBL" id="VBQZ03000258">
    <property type="protein sequence ID" value="MXQ98641.1"/>
    <property type="molecule type" value="Genomic_DNA"/>
</dbReference>
<name>A0A6B0S9M2_9CETA</name>
<gene>
    <name evidence="16" type="ORF">E5288_WYG021861</name>
</gene>
<organism evidence="16 17">
    <name type="scientific">Bos mutus</name>
    <name type="common">wild yak</name>
    <dbReference type="NCBI Taxonomy" id="72004"/>
    <lineage>
        <taxon>Eukaryota</taxon>
        <taxon>Metazoa</taxon>
        <taxon>Chordata</taxon>
        <taxon>Craniata</taxon>
        <taxon>Vertebrata</taxon>
        <taxon>Euteleostomi</taxon>
        <taxon>Mammalia</taxon>
        <taxon>Eutheria</taxon>
        <taxon>Laurasiatheria</taxon>
        <taxon>Artiodactyla</taxon>
        <taxon>Ruminantia</taxon>
        <taxon>Pecora</taxon>
        <taxon>Bovidae</taxon>
        <taxon>Bovinae</taxon>
        <taxon>Bos</taxon>
    </lineage>
</organism>
<dbReference type="Gene3D" id="1.10.238.10">
    <property type="entry name" value="EF-hand"/>
    <property type="match status" value="1"/>
</dbReference>
<dbReference type="FunFam" id="1.10.238.10:FF:000164">
    <property type="entry name" value="Serine/threonine-protein phosphatase with EF-hands"/>
    <property type="match status" value="1"/>
</dbReference>
<dbReference type="InterPro" id="IPR011992">
    <property type="entry name" value="EF-hand-dom_pair"/>
</dbReference>
<evidence type="ECO:0000256" key="7">
    <source>
        <dbReference type="ARBA" id="ARBA00022837"/>
    </source>
</evidence>
<dbReference type="SMART" id="SM00156">
    <property type="entry name" value="PP2Ac"/>
    <property type="match status" value="1"/>
</dbReference>
<evidence type="ECO:0000313" key="16">
    <source>
        <dbReference type="EMBL" id="MXQ98641.1"/>
    </source>
</evidence>
<evidence type="ECO:0000256" key="11">
    <source>
        <dbReference type="ARBA" id="ARBA00047761"/>
    </source>
</evidence>
<evidence type="ECO:0000256" key="5">
    <source>
        <dbReference type="ARBA" id="ARBA00022737"/>
    </source>
</evidence>
<dbReference type="InterPro" id="IPR002048">
    <property type="entry name" value="EF_hand_dom"/>
</dbReference>
<reference evidence="16" key="1">
    <citation type="submission" date="2019-10" db="EMBL/GenBank/DDBJ databases">
        <title>The sequence and de novo assembly of the wild yak genome.</title>
        <authorList>
            <person name="Liu Y."/>
        </authorList>
    </citation>
    <scope>NUCLEOTIDE SEQUENCE [LARGE SCALE GENOMIC DNA]</scope>
    <source>
        <strain evidence="16">WY2019</strain>
    </source>
</reference>
<dbReference type="GO" id="GO:0050906">
    <property type="term" value="P:detection of stimulus involved in sensory perception"/>
    <property type="evidence" value="ECO:0007669"/>
    <property type="project" value="UniProtKB-UniRule"/>
</dbReference>
<evidence type="ECO:0000256" key="13">
    <source>
        <dbReference type="PIRNR" id="PIRNR000912"/>
    </source>
</evidence>
<evidence type="ECO:0000256" key="1">
    <source>
        <dbReference type="ARBA" id="ARBA00001936"/>
    </source>
</evidence>
<dbReference type="PROSITE" id="PS00018">
    <property type="entry name" value="EF_HAND_1"/>
    <property type="match status" value="2"/>
</dbReference>
<dbReference type="InterPro" id="IPR051134">
    <property type="entry name" value="PPP_phosphatase"/>
</dbReference>
<dbReference type="PROSITE" id="PS00125">
    <property type="entry name" value="SER_THR_PHOSPHATASE"/>
    <property type="match status" value="1"/>
</dbReference>
<dbReference type="EC" id="3.1.3.16" evidence="13"/>
<dbReference type="GO" id="GO:0005506">
    <property type="term" value="F:iron ion binding"/>
    <property type="evidence" value="ECO:0007669"/>
    <property type="project" value="UniProtKB-UniRule"/>
</dbReference>
<comment type="caution">
    <text evidence="16">The sequence shown here is derived from an EMBL/GenBank/DDBJ whole genome shotgun (WGS) entry which is preliminary data.</text>
</comment>
<dbReference type="CDD" id="cd00051">
    <property type="entry name" value="EFh"/>
    <property type="match status" value="1"/>
</dbReference>
<keyword evidence="7" id="KW-0106">Calcium</keyword>
<evidence type="ECO:0000256" key="14">
    <source>
        <dbReference type="RuleBase" id="RU004273"/>
    </source>
</evidence>
<feature type="domain" description="EF-hand" evidence="15">
    <location>
        <begin position="659"/>
        <end position="694"/>
    </location>
</feature>
<sequence>MNTPNLEDMGCGTSSATKDKKSEKALKAALVIQNWYRGYSARLKTRQRYALTIFQSIEYADEQGQLQLSNFFSFMLENYTNVPEKEPVGDFLFPAMSGACFQSDMWVIFPCPDFESVLVNCNSKKDYQVEMIIKIGSLARKRSWVSAPTEMSSAGLVTRLFGSSIQDKDRQDYLGLIEIPDSYCGPRLQFPLTFTDIDLLIEAFKQQQATVTLINATNGPKSLQWQAKILHAYYVLEVLFETKKVLQQMPNFTHTNTSPSKEITVCGDLHGKLDDLFLIFYKNGLPSVTNPYVFNGDFVDRGKNSMEILMILFVSFLVYPNDLHLNRGNHEDFMMNMRYGFTKEILHKYKLHGKKILQILEEVYTWLPIGTIIDNEVLVIHGGISESTDLNLLHRIERNKMRSVLMPPIPMDGDRAEKKNKLGTATVALGIRTSGSFSEQLTKQEWEQVIDILWSDPRGKRGCYPNTNRGGGCYFGPDITSKILNKYQLKMLVRSHECKPEGYEICHDGKVITVFSASNYYEEGSNRGAYIRMSSGTTPRFFQYQITKATCFRPLYQRVNAIESSAIRMLKERMISRKTDLIRAFQLQDRNKSGKLSMGQWAFSMENVLGLNLPWRSLSSHLVTTDKDGNIDYMSGFQDVHIQKPVKEVQSSLIETVYRYRSDLQIIFNIIDSDHSGLISMEEFRSMWKLFKSHYSVHIDDSQFDELAERMDLNKDGSIDFNEFLKAFYVVHKFDQLNKSDTKLA</sequence>
<feature type="domain" description="EF-hand" evidence="15">
    <location>
        <begin position="576"/>
        <end position="611"/>
    </location>
</feature>
<dbReference type="SUPFAM" id="SSF56300">
    <property type="entry name" value="Metallo-dependent phosphatases"/>
    <property type="match status" value="1"/>
</dbReference>
<keyword evidence="4 13" id="KW-0479">Metal-binding</keyword>
<dbReference type="SUPFAM" id="SSF47473">
    <property type="entry name" value="EF-hand"/>
    <property type="match status" value="1"/>
</dbReference>
<dbReference type="InterPro" id="IPR018247">
    <property type="entry name" value="EF_Hand_1_Ca_BS"/>
</dbReference>
<dbReference type="GO" id="GO:0005509">
    <property type="term" value="F:calcium ion binding"/>
    <property type="evidence" value="ECO:0007669"/>
    <property type="project" value="UniProtKB-UniRule"/>
</dbReference>
<dbReference type="PANTHER" id="PTHR45668">
    <property type="entry name" value="SERINE/THREONINE-PROTEIN PHOSPHATASE 5-RELATED"/>
    <property type="match status" value="1"/>
</dbReference>
<evidence type="ECO:0000256" key="6">
    <source>
        <dbReference type="ARBA" id="ARBA00022801"/>
    </source>
</evidence>
<dbReference type="GO" id="GO:0004722">
    <property type="term" value="F:protein serine/threonine phosphatase activity"/>
    <property type="evidence" value="ECO:0007669"/>
    <property type="project" value="UniProtKB-EC"/>
</dbReference>
<feature type="domain" description="EF-hand" evidence="15">
    <location>
        <begin position="699"/>
        <end position="734"/>
    </location>
</feature>
<keyword evidence="5" id="KW-0677">Repeat</keyword>
<evidence type="ECO:0000313" key="17">
    <source>
        <dbReference type="Proteomes" id="UP000322234"/>
    </source>
</evidence>
<dbReference type="CDD" id="cd23767">
    <property type="entry name" value="IQCD"/>
    <property type="match status" value="1"/>
</dbReference>
<dbReference type="InterPro" id="IPR004843">
    <property type="entry name" value="Calcineurin-like_PHP"/>
</dbReference>
<comment type="similarity">
    <text evidence="3 13 14">Belongs to the PPP phosphatase family.</text>
</comment>
<dbReference type="InterPro" id="IPR000048">
    <property type="entry name" value="IQ_motif_EF-hand-BS"/>
</dbReference>
<dbReference type="InterPro" id="IPR029052">
    <property type="entry name" value="Metallo-depent_PP-like"/>
</dbReference>
<evidence type="ECO:0000259" key="15">
    <source>
        <dbReference type="PROSITE" id="PS50222"/>
    </source>
</evidence>
<dbReference type="PANTHER" id="PTHR45668:SF1">
    <property type="entry name" value="SERINE_THREONINE-PROTEIN PHOSPHATASE WITH EF-HANDS 1"/>
    <property type="match status" value="1"/>
</dbReference>
<accession>A0A6B0S9M2</accession>
<keyword evidence="6 13" id="KW-0378">Hydrolase</keyword>
<dbReference type="PRINTS" id="PR00114">
    <property type="entry name" value="STPHPHTASE"/>
</dbReference>